<dbReference type="SUPFAM" id="SSF52058">
    <property type="entry name" value="L domain-like"/>
    <property type="match status" value="1"/>
</dbReference>
<feature type="disulfide bond" evidence="4">
    <location>
        <begin position="798"/>
        <end position="807"/>
    </location>
</feature>
<dbReference type="InterPro" id="IPR032675">
    <property type="entry name" value="LRR_dom_sf"/>
</dbReference>
<feature type="domain" description="EGF-like" evidence="5">
    <location>
        <begin position="759"/>
        <end position="808"/>
    </location>
</feature>
<feature type="domain" description="EGF-like" evidence="5">
    <location>
        <begin position="655"/>
        <end position="704"/>
    </location>
</feature>
<accession>A0ABQ5KX88</accession>
<dbReference type="SMART" id="SM00181">
    <property type="entry name" value="EGF"/>
    <property type="match status" value="7"/>
</dbReference>
<keyword evidence="7" id="KW-1185">Reference proteome</keyword>
<dbReference type="SUPFAM" id="SSF57196">
    <property type="entry name" value="EGF/Laminin"/>
    <property type="match status" value="2"/>
</dbReference>
<feature type="non-terminal residue" evidence="6">
    <location>
        <position position="1"/>
    </location>
</feature>
<evidence type="ECO:0000313" key="6">
    <source>
        <dbReference type="EMBL" id="GKT36044.1"/>
    </source>
</evidence>
<gene>
    <name evidence="6" type="ORF">ADUPG1_009079</name>
</gene>
<dbReference type="InterPro" id="IPR000742">
    <property type="entry name" value="EGF"/>
</dbReference>
<keyword evidence="1 4" id="KW-0245">EGF-like domain</keyword>
<dbReference type="Proteomes" id="UP001057375">
    <property type="component" value="Unassembled WGS sequence"/>
</dbReference>
<protein>
    <recommendedName>
        <fullName evidence="5">EGF-like domain-containing protein</fullName>
    </recommendedName>
</protein>
<dbReference type="PANTHER" id="PTHR11219:SF69">
    <property type="entry name" value="TENEURIN-A"/>
    <property type="match status" value="1"/>
</dbReference>
<sequence length="857" mass="92656">GGIVPKFVNSPSISIVADSQICGCDDEFSTIDAISEDIVCARPVPNRSDGPWTAVCSSHSYTTYMPDDSSMAPLGFTCTSVLDEVSVSCDGGCAYGQECRVSTESASAGMSFCADVIVDAGLRAVVSELVPAEYKEDGSGLFSVASLKNISPPITLSFTWEDSDEVSGLSNIAGIEHIRSLSTLILSNHYNLVDASPLSTLSELVYIDLSFNNIVQGDFVSNLSNVEFLNMSNNSLEGYFPFMTLSHDSIYYLDFSNNSDLTGLFLSSTYDGINNLGYPQLSHFDINRTSISDISSIFPDLVTDSSSSVIDLEYLIYLDISNTLFASSNNQFLSHVPNLTSFYASSCDIEDISGLCGHSPFLEHVNVSNNSIIDPSPLFLSQSTLKSIDLTNNMICGIDESYFDSNIFSQLENLAVSPQNTDNCSLCPTLSDLALSNDNKICLEIFEDIWMVSCSYGSLKAYNEVATDGFYCETITDPSDLEMCINLTTLKQCVSDDQGGIVIKCIEGWYGESCTDECPSHPSSDVLCSGLGVCNPLTHSCLCAWGFSGDACQWNMCAIGYGEYGYDSECFDHGSCVAGDSSKNEPPFYCSCKVGWGGMFCERDICLCDPESSKDGTEELVRDPSSDVLCSGLGVCNPLTHSCLCAWGFSGDACQWNMCAIGYGEYGYDSECFDHGSCVAGDSSKNEPPFYCSCKVGWGGMFCERDICLCDPESSYGCATISDGSRAHQIDVLCSGLGVCNPLTHSCLCAWGFSGDACQWNMCAIGYGEYGYDSECFDHGSCVAGDSSKNEPPFYCSCKVGWGGMFCERDICLCDPESSYGCATISDGSRACKCKEGWYGRACERRYSGSQRPYSFF</sequence>
<evidence type="ECO:0000313" key="7">
    <source>
        <dbReference type="Proteomes" id="UP001057375"/>
    </source>
</evidence>
<comment type="caution">
    <text evidence="6">The sequence shown here is derived from an EMBL/GenBank/DDBJ whole genome shotgun (WGS) entry which is preliminary data.</text>
</comment>
<feature type="disulfide bond" evidence="4">
    <location>
        <begin position="592"/>
        <end position="601"/>
    </location>
</feature>
<dbReference type="PANTHER" id="PTHR11219">
    <property type="entry name" value="TENEURIN AND N-ACETYLGLUCOSAMINE-1-PHOSPHODIESTER ALPHA-N-ACETYLGLUCOSAMINIDASE"/>
    <property type="match status" value="1"/>
</dbReference>
<feature type="disulfide bond" evidence="4">
    <location>
        <begin position="694"/>
        <end position="703"/>
    </location>
</feature>
<keyword evidence="2" id="KW-0677">Repeat</keyword>
<reference evidence="6" key="1">
    <citation type="submission" date="2022-03" db="EMBL/GenBank/DDBJ databases">
        <title>Draft genome sequence of Aduncisulcus paluster, a free-living microaerophilic Fornicata.</title>
        <authorList>
            <person name="Yuyama I."/>
            <person name="Kume K."/>
            <person name="Tamura T."/>
            <person name="Inagaki Y."/>
            <person name="Hashimoto T."/>
        </authorList>
    </citation>
    <scope>NUCLEOTIDE SEQUENCE</scope>
    <source>
        <strain evidence="6">NY0171</strain>
    </source>
</reference>
<evidence type="ECO:0000256" key="2">
    <source>
        <dbReference type="ARBA" id="ARBA00022737"/>
    </source>
</evidence>
<dbReference type="EMBL" id="BQXS01011128">
    <property type="protein sequence ID" value="GKT36044.1"/>
    <property type="molecule type" value="Genomic_DNA"/>
</dbReference>
<evidence type="ECO:0000256" key="3">
    <source>
        <dbReference type="ARBA" id="ARBA00023157"/>
    </source>
</evidence>
<dbReference type="PROSITE" id="PS01186">
    <property type="entry name" value="EGF_2"/>
    <property type="match status" value="3"/>
</dbReference>
<dbReference type="Gene3D" id="3.80.10.10">
    <property type="entry name" value="Ribonuclease Inhibitor"/>
    <property type="match status" value="1"/>
</dbReference>
<dbReference type="PROSITE" id="PS00022">
    <property type="entry name" value="EGF_1"/>
    <property type="match status" value="3"/>
</dbReference>
<feature type="domain" description="EGF-like" evidence="5">
    <location>
        <begin position="553"/>
        <end position="602"/>
    </location>
</feature>
<name>A0ABQ5KX88_9EUKA</name>
<dbReference type="PRINTS" id="PR00011">
    <property type="entry name" value="EGFLAMININ"/>
</dbReference>
<organism evidence="6 7">
    <name type="scientific">Aduncisulcus paluster</name>
    <dbReference type="NCBI Taxonomy" id="2918883"/>
    <lineage>
        <taxon>Eukaryota</taxon>
        <taxon>Metamonada</taxon>
        <taxon>Carpediemonas-like organisms</taxon>
        <taxon>Aduncisulcus</taxon>
    </lineage>
</organism>
<evidence type="ECO:0000256" key="1">
    <source>
        <dbReference type="ARBA" id="ARBA00022536"/>
    </source>
</evidence>
<dbReference type="InterPro" id="IPR051216">
    <property type="entry name" value="Teneurin"/>
</dbReference>
<comment type="caution">
    <text evidence="4">Lacks conserved residue(s) required for the propagation of feature annotation.</text>
</comment>
<keyword evidence="3 4" id="KW-1015">Disulfide bond</keyword>
<proteinExistence type="predicted"/>
<evidence type="ECO:0000256" key="4">
    <source>
        <dbReference type="PROSITE-ProRule" id="PRU00076"/>
    </source>
</evidence>
<dbReference type="Gene3D" id="2.10.25.10">
    <property type="entry name" value="Laminin"/>
    <property type="match status" value="3"/>
</dbReference>
<dbReference type="PROSITE" id="PS50026">
    <property type="entry name" value="EGF_3"/>
    <property type="match status" value="3"/>
</dbReference>
<evidence type="ECO:0000259" key="5">
    <source>
        <dbReference type="PROSITE" id="PS50026"/>
    </source>
</evidence>